<evidence type="ECO:0000256" key="3">
    <source>
        <dbReference type="ARBA" id="ARBA00022982"/>
    </source>
</evidence>
<gene>
    <name evidence="10" type="ORF">FM21_13550</name>
</gene>
<sequence length="109" mass="12188">MVQHVQTLTEADFDQHVGSASQPVLVDFWAEDCSSCKALFPLLEELAQEHTGTLRVGAVRLDDAPGLARRFEIMKLPTLMVFVDGEPVKRIVDIQHNADVVDALEEFLR</sequence>
<feature type="active site" description="Nucleophile" evidence="7">
    <location>
        <position position="33"/>
    </location>
</feature>
<evidence type="ECO:0000259" key="9">
    <source>
        <dbReference type="PROSITE" id="PS51352"/>
    </source>
</evidence>
<dbReference type="GO" id="GO:0045454">
    <property type="term" value="P:cell redox homeostasis"/>
    <property type="evidence" value="ECO:0007669"/>
    <property type="project" value="TreeGrafter"/>
</dbReference>
<keyword evidence="3" id="KW-0249">Electron transport</keyword>
<accession>A0A086N7C2</accession>
<dbReference type="AlphaFoldDB" id="A0A086N7C2"/>
<name>A0A086N7C2_9ACTN</name>
<proteinExistence type="inferred from homology"/>
<dbReference type="Proteomes" id="UP000029095">
    <property type="component" value="Unassembled WGS sequence"/>
</dbReference>
<evidence type="ECO:0000256" key="2">
    <source>
        <dbReference type="ARBA" id="ARBA00022448"/>
    </source>
</evidence>
<dbReference type="CDD" id="cd02947">
    <property type="entry name" value="TRX_family"/>
    <property type="match status" value="1"/>
</dbReference>
<dbReference type="HOGENOM" id="CLU_090389_10_3_11"/>
<feature type="active site" description="Nucleophile" evidence="7">
    <location>
        <position position="36"/>
    </location>
</feature>
<dbReference type="PROSITE" id="PS51352">
    <property type="entry name" value="THIOREDOXIN_2"/>
    <property type="match status" value="1"/>
</dbReference>
<dbReference type="InterPro" id="IPR036249">
    <property type="entry name" value="Thioredoxin-like_sf"/>
</dbReference>
<feature type="site" description="Contributes to redox potential value" evidence="7">
    <location>
        <position position="35"/>
    </location>
</feature>
<dbReference type="PANTHER" id="PTHR45663:SF11">
    <property type="entry name" value="GEO12009P1"/>
    <property type="match status" value="1"/>
</dbReference>
<dbReference type="EMBL" id="JNFQ01000001">
    <property type="protein sequence ID" value="KFG77040.1"/>
    <property type="molecule type" value="Genomic_DNA"/>
</dbReference>
<dbReference type="GO" id="GO:0015035">
    <property type="term" value="F:protein-disulfide reductase activity"/>
    <property type="evidence" value="ECO:0007669"/>
    <property type="project" value="InterPro"/>
</dbReference>
<protein>
    <recommendedName>
        <fullName evidence="6">Thioredoxin</fullName>
    </recommendedName>
</protein>
<reference evidence="10 11" key="1">
    <citation type="submission" date="2014-05" db="EMBL/GenBank/DDBJ databases">
        <title>Complete genome sequence of the Streptomyces mutabilis TRM45540.</title>
        <authorList>
            <person name="Luo X."/>
            <person name="Zhang L."/>
        </authorList>
    </citation>
    <scope>NUCLEOTIDE SEQUENCE [LARGE SCALE GENOMIC DNA]</scope>
    <source>
        <strain evidence="10 11">TRM45540</strain>
    </source>
</reference>
<comment type="similarity">
    <text evidence="1 6">Belongs to the thioredoxin family.</text>
</comment>
<feature type="site" description="Contributes to redox potential value" evidence="7">
    <location>
        <position position="34"/>
    </location>
</feature>
<organism evidence="10 11">
    <name type="scientific">Streptomyces mutabilis</name>
    <dbReference type="NCBI Taxonomy" id="67332"/>
    <lineage>
        <taxon>Bacteria</taxon>
        <taxon>Bacillati</taxon>
        <taxon>Actinomycetota</taxon>
        <taxon>Actinomycetes</taxon>
        <taxon>Kitasatosporales</taxon>
        <taxon>Streptomycetaceae</taxon>
        <taxon>Streptomyces</taxon>
    </lineage>
</organism>
<keyword evidence="11" id="KW-1185">Reference proteome</keyword>
<feature type="site" description="Deprotonates C-terminal active site Cys" evidence="7">
    <location>
        <position position="27"/>
    </location>
</feature>
<evidence type="ECO:0000313" key="11">
    <source>
        <dbReference type="Proteomes" id="UP000029095"/>
    </source>
</evidence>
<dbReference type="GO" id="GO:0005829">
    <property type="term" value="C:cytosol"/>
    <property type="evidence" value="ECO:0007669"/>
    <property type="project" value="TreeGrafter"/>
</dbReference>
<keyword evidence="4 8" id="KW-1015">Disulfide bond</keyword>
<dbReference type="InterPro" id="IPR013766">
    <property type="entry name" value="Thioredoxin_domain"/>
</dbReference>
<dbReference type="STRING" id="1915400.FM21_13550"/>
<evidence type="ECO:0000256" key="7">
    <source>
        <dbReference type="PIRSR" id="PIRSR000077-1"/>
    </source>
</evidence>
<evidence type="ECO:0000256" key="1">
    <source>
        <dbReference type="ARBA" id="ARBA00008987"/>
    </source>
</evidence>
<dbReference type="Pfam" id="PF00085">
    <property type="entry name" value="Thioredoxin"/>
    <property type="match status" value="1"/>
</dbReference>
<evidence type="ECO:0000256" key="8">
    <source>
        <dbReference type="PIRSR" id="PIRSR000077-4"/>
    </source>
</evidence>
<dbReference type="SUPFAM" id="SSF52833">
    <property type="entry name" value="Thioredoxin-like"/>
    <property type="match status" value="1"/>
</dbReference>
<dbReference type="InterPro" id="IPR005746">
    <property type="entry name" value="Thioredoxin"/>
</dbReference>
<dbReference type="RefSeq" id="WP_043376023.1">
    <property type="nucleotide sequence ID" value="NZ_KN039946.1"/>
</dbReference>
<evidence type="ECO:0000256" key="5">
    <source>
        <dbReference type="ARBA" id="ARBA00023284"/>
    </source>
</evidence>
<keyword evidence="5 8" id="KW-0676">Redox-active center</keyword>
<comment type="caution">
    <text evidence="10">The sequence shown here is derived from an EMBL/GenBank/DDBJ whole genome shotgun (WGS) entry which is preliminary data.</text>
</comment>
<dbReference type="PIRSF" id="PIRSF000077">
    <property type="entry name" value="Thioredoxin"/>
    <property type="match status" value="1"/>
</dbReference>
<dbReference type="PANTHER" id="PTHR45663">
    <property type="entry name" value="GEO12009P1"/>
    <property type="match status" value="1"/>
</dbReference>
<evidence type="ECO:0000256" key="4">
    <source>
        <dbReference type="ARBA" id="ARBA00023157"/>
    </source>
</evidence>
<evidence type="ECO:0000256" key="6">
    <source>
        <dbReference type="PIRNR" id="PIRNR000077"/>
    </source>
</evidence>
<keyword evidence="2" id="KW-0813">Transport</keyword>
<feature type="disulfide bond" description="Redox-active" evidence="8">
    <location>
        <begin position="33"/>
        <end position="36"/>
    </location>
</feature>
<evidence type="ECO:0000313" key="10">
    <source>
        <dbReference type="EMBL" id="KFG77040.1"/>
    </source>
</evidence>
<feature type="domain" description="Thioredoxin" evidence="9">
    <location>
        <begin position="1"/>
        <end position="109"/>
    </location>
</feature>
<dbReference type="Gene3D" id="3.40.30.10">
    <property type="entry name" value="Glutaredoxin"/>
    <property type="match status" value="1"/>
</dbReference>